<dbReference type="Gene3D" id="3.30.465.10">
    <property type="match status" value="1"/>
</dbReference>
<dbReference type="InterPro" id="IPR036683">
    <property type="entry name" value="CO_DH_flav_C_dom_sf"/>
</dbReference>
<comment type="caution">
    <text evidence="4">The sequence shown here is derived from an EMBL/GenBank/DDBJ whole genome shotgun (WGS) entry which is preliminary data.</text>
</comment>
<dbReference type="InterPro" id="IPR016166">
    <property type="entry name" value="FAD-bd_PCMH"/>
</dbReference>
<dbReference type="Pfam" id="PF03450">
    <property type="entry name" value="CO_deh_flav_C"/>
    <property type="match status" value="1"/>
</dbReference>
<evidence type="ECO:0000259" key="3">
    <source>
        <dbReference type="PROSITE" id="PS51387"/>
    </source>
</evidence>
<accession>A0ABV4BPZ2</accession>
<proteinExistence type="predicted"/>
<evidence type="ECO:0000256" key="2">
    <source>
        <dbReference type="ARBA" id="ARBA00023002"/>
    </source>
</evidence>
<gene>
    <name evidence="4" type="ORF">AB8U03_11740</name>
</gene>
<dbReference type="Gene3D" id="3.30.390.50">
    <property type="entry name" value="CO dehydrogenase flavoprotein, C-terminal domain"/>
    <property type="match status" value="1"/>
</dbReference>
<dbReference type="Proteomes" id="UP001564657">
    <property type="component" value="Unassembled WGS sequence"/>
</dbReference>
<dbReference type="InterPro" id="IPR051312">
    <property type="entry name" value="Diverse_Substr_Oxidored"/>
</dbReference>
<dbReference type="InterPro" id="IPR002346">
    <property type="entry name" value="Mopterin_DH_FAD-bd"/>
</dbReference>
<protein>
    <submittedName>
        <fullName evidence="4">Xanthine dehydrogenase family protein subunit M</fullName>
    </submittedName>
</protein>
<dbReference type="PROSITE" id="PS51387">
    <property type="entry name" value="FAD_PCMH"/>
    <property type="match status" value="1"/>
</dbReference>
<organism evidence="4 5">
    <name type="scientific">Clostridium moutaii</name>
    <dbReference type="NCBI Taxonomy" id="3240932"/>
    <lineage>
        <taxon>Bacteria</taxon>
        <taxon>Bacillati</taxon>
        <taxon>Bacillota</taxon>
        <taxon>Clostridia</taxon>
        <taxon>Eubacteriales</taxon>
        <taxon>Clostridiaceae</taxon>
        <taxon>Clostridium</taxon>
    </lineage>
</organism>
<dbReference type="InterPro" id="IPR016169">
    <property type="entry name" value="FAD-bd_PCMH_sub2"/>
</dbReference>
<evidence type="ECO:0000313" key="5">
    <source>
        <dbReference type="Proteomes" id="UP001564657"/>
    </source>
</evidence>
<dbReference type="InterPro" id="IPR005107">
    <property type="entry name" value="CO_DH_flav_C"/>
</dbReference>
<dbReference type="PANTHER" id="PTHR42659">
    <property type="entry name" value="XANTHINE DEHYDROGENASE SUBUNIT C-RELATED"/>
    <property type="match status" value="1"/>
</dbReference>
<keyword evidence="2" id="KW-0560">Oxidoreductase</keyword>
<keyword evidence="5" id="KW-1185">Reference proteome</keyword>
<dbReference type="RefSeq" id="WP_369704751.1">
    <property type="nucleotide sequence ID" value="NZ_JBGEWD010000011.1"/>
</dbReference>
<evidence type="ECO:0000313" key="4">
    <source>
        <dbReference type="EMBL" id="MEY8000857.1"/>
    </source>
</evidence>
<dbReference type="PANTHER" id="PTHR42659:SF9">
    <property type="entry name" value="XANTHINE DEHYDROGENASE FAD-BINDING SUBUNIT XDHB-RELATED"/>
    <property type="match status" value="1"/>
</dbReference>
<feature type="domain" description="FAD-binding PCMH-type" evidence="3">
    <location>
        <begin position="1"/>
        <end position="164"/>
    </location>
</feature>
<keyword evidence="1" id="KW-0285">Flavoprotein</keyword>
<evidence type="ECO:0000256" key="1">
    <source>
        <dbReference type="ARBA" id="ARBA00022630"/>
    </source>
</evidence>
<reference evidence="4 5" key="1">
    <citation type="submission" date="2024-08" db="EMBL/GenBank/DDBJ databases">
        <title>Clostridium lapicellarii sp. nov., and Clostridium renhuaiense sp. nov., two species isolated from the mud in a fermentation cellar used for producing sauce-flavour Chinese liquors.</title>
        <authorList>
            <person name="Yang F."/>
            <person name="Wang H."/>
            <person name="Chen L.Q."/>
            <person name="Zhou N."/>
            <person name="Lu J.J."/>
            <person name="Pu X.X."/>
            <person name="Wan B."/>
            <person name="Wang L."/>
            <person name="Liu S.J."/>
        </authorList>
    </citation>
    <scope>NUCLEOTIDE SEQUENCE [LARGE SCALE GENOMIC DNA]</scope>
    <source>
        <strain evidence="4 5">MT-5</strain>
    </source>
</reference>
<dbReference type="SUPFAM" id="SSF55447">
    <property type="entry name" value="CO dehydrogenase flavoprotein C-terminal domain-like"/>
    <property type="match status" value="1"/>
</dbReference>
<dbReference type="SMART" id="SM01092">
    <property type="entry name" value="CO_deh_flav_C"/>
    <property type="match status" value="1"/>
</dbReference>
<dbReference type="EMBL" id="JBGEWD010000011">
    <property type="protein sequence ID" value="MEY8000857.1"/>
    <property type="molecule type" value="Genomic_DNA"/>
</dbReference>
<name>A0ABV4BPZ2_9CLOT</name>
<dbReference type="Pfam" id="PF00941">
    <property type="entry name" value="FAD_binding_5"/>
    <property type="match status" value="1"/>
</dbReference>
<dbReference type="SUPFAM" id="SSF56176">
    <property type="entry name" value="FAD-binding/transporter-associated domain-like"/>
    <property type="match status" value="1"/>
</dbReference>
<sequence length="272" mass="30069">MVNGYQASSLKEALDIRTKENVTPYAGGTDLMIKENENATYLFLNKVPEMKKILENEEYIRIGASCTFTDIIESELAPAILKEAASQIAAPAIRNLGTVGGNICNGSPKADSALIFFATDSKLRLVSSRGERVIPITEFYLGRNKTSLQPDELLVEIFMDKTGLDNYYYKKVGARNALAISRVSFAAVINIENGKIVNCMTAFGAVSDVVLRRKDIDAMLIGKTIKEAKFVKEDYLAAYDKAIVPIRGRVSAEYRKNVCMNLLRDFLQSKGI</sequence>
<dbReference type="InterPro" id="IPR036318">
    <property type="entry name" value="FAD-bd_PCMH-like_sf"/>
</dbReference>